<feature type="transmembrane region" description="Helical" evidence="7">
    <location>
        <begin position="7"/>
        <end position="25"/>
    </location>
</feature>
<organism evidence="9 10">
    <name type="scientific">Idiomarina fontislapidosi</name>
    <dbReference type="NCBI Taxonomy" id="263723"/>
    <lineage>
        <taxon>Bacteria</taxon>
        <taxon>Pseudomonadati</taxon>
        <taxon>Pseudomonadota</taxon>
        <taxon>Gammaproteobacteria</taxon>
        <taxon>Alteromonadales</taxon>
        <taxon>Idiomarinaceae</taxon>
        <taxon>Idiomarina</taxon>
    </lineage>
</organism>
<gene>
    <name evidence="9" type="ORF">CWE25_07715</name>
</gene>
<feature type="domain" description="ABC transmembrane type-1" evidence="8">
    <location>
        <begin position="41"/>
        <end position="250"/>
    </location>
</feature>
<evidence type="ECO:0000313" key="9">
    <source>
        <dbReference type="EMBL" id="RUO53768.1"/>
    </source>
</evidence>
<feature type="transmembrane region" description="Helical" evidence="7">
    <location>
        <begin position="452"/>
        <end position="474"/>
    </location>
</feature>
<dbReference type="InterPro" id="IPR035906">
    <property type="entry name" value="MetI-like_sf"/>
</dbReference>
<dbReference type="GO" id="GO:0005886">
    <property type="term" value="C:plasma membrane"/>
    <property type="evidence" value="ECO:0007669"/>
    <property type="project" value="UniProtKB-SubCell"/>
</dbReference>
<feature type="transmembrane region" description="Helical" evidence="7">
    <location>
        <begin position="231"/>
        <end position="250"/>
    </location>
</feature>
<evidence type="ECO:0000256" key="6">
    <source>
        <dbReference type="ARBA" id="ARBA00023136"/>
    </source>
</evidence>
<protein>
    <submittedName>
        <fullName evidence="9">ABC transporter permease</fullName>
    </submittedName>
</protein>
<evidence type="ECO:0000256" key="4">
    <source>
        <dbReference type="ARBA" id="ARBA00022692"/>
    </source>
</evidence>
<comment type="caution">
    <text evidence="9">The sequence shown here is derived from an EMBL/GenBank/DDBJ whole genome shotgun (WGS) entry which is preliminary data.</text>
</comment>
<evidence type="ECO:0000259" key="8">
    <source>
        <dbReference type="PROSITE" id="PS50928"/>
    </source>
</evidence>
<keyword evidence="2" id="KW-0813">Transport</keyword>
<dbReference type="AlphaFoldDB" id="A0A432XYE1"/>
<dbReference type="Proteomes" id="UP000287330">
    <property type="component" value="Unassembled WGS sequence"/>
</dbReference>
<keyword evidence="4 7" id="KW-0812">Transmembrane</keyword>
<proteinExistence type="predicted"/>
<feature type="transmembrane region" description="Helical" evidence="7">
    <location>
        <begin position="397"/>
        <end position="421"/>
    </location>
</feature>
<reference evidence="10" key="1">
    <citation type="journal article" date="2018" name="Front. Microbiol.">
        <title>Genome-Based Analysis Reveals the Taxonomy and Diversity of the Family Idiomarinaceae.</title>
        <authorList>
            <person name="Liu Y."/>
            <person name="Lai Q."/>
            <person name="Shao Z."/>
        </authorList>
    </citation>
    <scope>NUCLEOTIDE SEQUENCE [LARGE SCALE GENOMIC DNA]</scope>
    <source>
        <strain evidence="10">F23</strain>
    </source>
</reference>
<feature type="transmembrane region" description="Helical" evidence="7">
    <location>
        <begin position="494"/>
        <end position="518"/>
    </location>
</feature>
<dbReference type="GO" id="GO:0055085">
    <property type="term" value="P:transmembrane transport"/>
    <property type="evidence" value="ECO:0007669"/>
    <property type="project" value="InterPro"/>
</dbReference>
<dbReference type="PANTHER" id="PTHR30183">
    <property type="entry name" value="MOLYBDENUM TRANSPORT SYSTEM PERMEASE PROTEIN MODB"/>
    <property type="match status" value="1"/>
</dbReference>
<evidence type="ECO:0000256" key="1">
    <source>
        <dbReference type="ARBA" id="ARBA00004651"/>
    </source>
</evidence>
<feature type="transmembrane region" description="Helical" evidence="7">
    <location>
        <begin position="127"/>
        <end position="149"/>
    </location>
</feature>
<dbReference type="InterPro" id="IPR000515">
    <property type="entry name" value="MetI-like"/>
</dbReference>
<feature type="transmembrane region" description="Helical" evidence="7">
    <location>
        <begin position="328"/>
        <end position="355"/>
    </location>
</feature>
<feature type="domain" description="ABC transmembrane type-1" evidence="8">
    <location>
        <begin position="333"/>
        <end position="515"/>
    </location>
</feature>
<feature type="transmembrane region" description="Helical" evidence="7">
    <location>
        <begin position="285"/>
        <end position="308"/>
    </location>
</feature>
<feature type="transmembrane region" description="Helical" evidence="7">
    <location>
        <begin position="45"/>
        <end position="64"/>
    </location>
</feature>
<dbReference type="PANTHER" id="PTHR30183:SF6">
    <property type="entry name" value="INNER MEMBRANE ABC TRANSPORTER PERMEASE PROTEIN YNJC"/>
    <property type="match status" value="1"/>
</dbReference>
<keyword evidence="5 7" id="KW-1133">Transmembrane helix</keyword>
<name>A0A432XYE1_9GAMM</name>
<evidence type="ECO:0000256" key="5">
    <source>
        <dbReference type="ARBA" id="ARBA00022989"/>
    </source>
</evidence>
<feature type="transmembrane region" description="Helical" evidence="7">
    <location>
        <begin position="76"/>
        <end position="95"/>
    </location>
</feature>
<keyword evidence="10" id="KW-1185">Reference proteome</keyword>
<evidence type="ECO:0000256" key="2">
    <source>
        <dbReference type="ARBA" id="ARBA00022448"/>
    </source>
</evidence>
<dbReference type="CDD" id="cd06261">
    <property type="entry name" value="TM_PBP2"/>
    <property type="match status" value="1"/>
</dbReference>
<comment type="subcellular location">
    <subcellularLocation>
        <location evidence="1">Cell membrane</location>
        <topology evidence="1">Multi-pass membrane protein</topology>
    </subcellularLocation>
</comment>
<dbReference type="PROSITE" id="PS50928">
    <property type="entry name" value="ABC_TM1"/>
    <property type="match status" value="2"/>
</dbReference>
<keyword evidence="3" id="KW-1003">Cell membrane</keyword>
<dbReference type="SUPFAM" id="SSF161098">
    <property type="entry name" value="MetI-like"/>
    <property type="match status" value="2"/>
</dbReference>
<dbReference type="Gene3D" id="1.10.3720.10">
    <property type="entry name" value="MetI-like"/>
    <property type="match status" value="2"/>
</dbReference>
<evidence type="ECO:0000256" key="7">
    <source>
        <dbReference type="SAM" id="Phobius"/>
    </source>
</evidence>
<keyword evidence="6 7" id="KW-0472">Membrane</keyword>
<evidence type="ECO:0000313" key="10">
    <source>
        <dbReference type="Proteomes" id="UP000287330"/>
    </source>
</evidence>
<dbReference type="EMBL" id="PIPV01000005">
    <property type="protein sequence ID" value="RUO53768.1"/>
    <property type="molecule type" value="Genomic_DNA"/>
</dbReference>
<feature type="transmembrane region" description="Helical" evidence="7">
    <location>
        <begin position="170"/>
        <end position="194"/>
    </location>
</feature>
<feature type="transmembrane region" description="Helical" evidence="7">
    <location>
        <begin position="367"/>
        <end position="385"/>
    </location>
</feature>
<sequence>MNRLTRAGLALLWIIVPLVVIAWHVTTTPLNASIGSAWEGLGESAWLTLLVTVLTSVVVLFAALAGSRGRHLNATWASFIAVPHVAFAIGLLWLVSPSGWLVRLVDALLPAWQGPVQSSWLSAKSTLTLLVVLILKELPFLLLMAQANIRQMPIARWQQQALALGYSQRRFWWLIVVPALLKPLRLPLYIIAIYTVSVVDIPLLVGPNAPALLAHQVFELNWQFSAGDNDWVAWGALLLVLLAFISLLLLRGLEWLLQRALGRCAITGRRSQSGGTGGNASSKPWFWTLLALAVLTSLILQSGQQGWFYPALWPQGWQWERWLSEWPYIAPLLYNTWTLAVFSATLAWLSAVILLELQAQRQQSKLNAAWLIMLIIPQLVLVLGWQRQVGPDNSFVWLLWSHTVFCFPYAYLTLHGAYLAYPRRWLWQARSLGYGPWAAWFRVLAPMLKRPLALAWAMAFSISVAQYLPTQWLAPVTHPTLTTEAVSIASGGDWRLASVYALMQWVSVWIIFMVALGVTRARN</sequence>
<evidence type="ECO:0000256" key="3">
    <source>
        <dbReference type="ARBA" id="ARBA00022475"/>
    </source>
</evidence>
<accession>A0A432XYE1</accession>